<comment type="subcellular location">
    <subcellularLocation>
        <location evidence="6">Cytoplasm</location>
    </subcellularLocation>
</comment>
<comment type="caution">
    <text evidence="7">The sequence shown here is derived from an EMBL/GenBank/DDBJ whole genome shotgun (WGS) entry which is preliminary data.</text>
</comment>
<dbReference type="InterPro" id="IPR029063">
    <property type="entry name" value="SAM-dependent_MTases_sf"/>
</dbReference>
<accession>A0ABT6Q193</accession>
<feature type="binding site" evidence="6">
    <location>
        <position position="105"/>
    </location>
    <ligand>
        <name>S-adenosyl-L-methionine</name>
        <dbReference type="ChEBI" id="CHEBI:59789"/>
    </ligand>
</feature>
<dbReference type="GO" id="GO:0032259">
    <property type="term" value="P:methylation"/>
    <property type="evidence" value="ECO:0007669"/>
    <property type="project" value="UniProtKB-KW"/>
</dbReference>
<organism evidence="7 8">
    <name type="scientific">Commensalibacter oyaizuii</name>
    <dbReference type="NCBI Taxonomy" id="3043873"/>
    <lineage>
        <taxon>Bacteria</taxon>
        <taxon>Pseudomonadati</taxon>
        <taxon>Pseudomonadota</taxon>
        <taxon>Alphaproteobacteria</taxon>
        <taxon>Acetobacterales</taxon>
        <taxon>Acetobacteraceae</taxon>
    </lineage>
</organism>
<sequence>MNHFASSMNQGHFSVMLGEVMTYLDPQPGGVYLDATFGAGGYSKAILSKADCQVWAIDRDPDAILRGQEIRKEYPSLHLIEGEFAHMKSLLHRQGIASCDGIVLDLGVSSFQLDQAERGFSFRFDGPLDMRMSRHGKTAADLVNTLSETEIADILWHYGEERFSRRIAKAIVKQRAETPFRTTQELVNLIKKTIPTDKSGINPATRSFQGLRIAVNNELEQIHVALQDALTLLNPNGKLIVVSFHSLEDRIAKEIMNKAAGRVAMPSRHSPLSLSNIEHKIDFQLLTVKPQRPSDEECTVNPRSRSARLRAIKRCSRSE</sequence>
<dbReference type="EC" id="2.1.1.199" evidence="6"/>
<feature type="binding site" evidence="6">
    <location>
        <position position="112"/>
    </location>
    <ligand>
        <name>S-adenosyl-L-methionine</name>
        <dbReference type="ChEBI" id="CHEBI:59789"/>
    </ligand>
</feature>
<comment type="function">
    <text evidence="6">Specifically methylates the N4 position of cytidine in position 1402 (C1402) of 16S rRNA.</text>
</comment>
<dbReference type="CDD" id="cd02440">
    <property type="entry name" value="AdoMet_MTases"/>
    <property type="match status" value="1"/>
</dbReference>
<evidence type="ECO:0000256" key="4">
    <source>
        <dbReference type="ARBA" id="ARBA00022679"/>
    </source>
</evidence>
<evidence type="ECO:0000256" key="3">
    <source>
        <dbReference type="ARBA" id="ARBA00022603"/>
    </source>
</evidence>
<dbReference type="PIRSF" id="PIRSF004486">
    <property type="entry name" value="MraW"/>
    <property type="match status" value="1"/>
</dbReference>
<evidence type="ECO:0000256" key="6">
    <source>
        <dbReference type="HAMAP-Rule" id="MF_01007"/>
    </source>
</evidence>
<evidence type="ECO:0000256" key="5">
    <source>
        <dbReference type="ARBA" id="ARBA00022691"/>
    </source>
</evidence>
<dbReference type="Gene3D" id="3.40.50.150">
    <property type="entry name" value="Vaccinia Virus protein VP39"/>
    <property type="match status" value="1"/>
</dbReference>
<dbReference type="NCBIfam" id="TIGR00006">
    <property type="entry name" value="16S rRNA (cytosine(1402)-N(4))-methyltransferase RsmH"/>
    <property type="match status" value="1"/>
</dbReference>
<comment type="similarity">
    <text evidence="1 6">Belongs to the methyltransferase superfamily. RsmH family.</text>
</comment>
<keyword evidence="8" id="KW-1185">Reference proteome</keyword>
<keyword evidence="6" id="KW-0963">Cytoplasm</keyword>
<dbReference type="Proteomes" id="UP001431634">
    <property type="component" value="Unassembled WGS sequence"/>
</dbReference>
<dbReference type="PANTHER" id="PTHR11265">
    <property type="entry name" value="S-ADENOSYL-METHYLTRANSFERASE MRAW"/>
    <property type="match status" value="1"/>
</dbReference>
<dbReference type="InterPro" id="IPR023397">
    <property type="entry name" value="SAM-dep_MeTrfase_MraW_recog"/>
</dbReference>
<dbReference type="GO" id="GO:0008168">
    <property type="term" value="F:methyltransferase activity"/>
    <property type="evidence" value="ECO:0007669"/>
    <property type="project" value="UniProtKB-KW"/>
</dbReference>
<dbReference type="HAMAP" id="MF_01007">
    <property type="entry name" value="16SrRNA_methyltr_H"/>
    <property type="match status" value="1"/>
</dbReference>
<dbReference type="EMBL" id="JASBAO010000001">
    <property type="protein sequence ID" value="MDI2090753.1"/>
    <property type="molecule type" value="Genomic_DNA"/>
</dbReference>
<keyword evidence="4 6" id="KW-0808">Transferase</keyword>
<feature type="binding site" evidence="6">
    <location>
        <begin position="40"/>
        <end position="42"/>
    </location>
    <ligand>
        <name>S-adenosyl-L-methionine</name>
        <dbReference type="ChEBI" id="CHEBI:59789"/>
    </ligand>
</feature>
<evidence type="ECO:0000256" key="1">
    <source>
        <dbReference type="ARBA" id="ARBA00010396"/>
    </source>
</evidence>
<proteinExistence type="inferred from homology"/>
<protein>
    <recommendedName>
        <fullName evidence="6">Ribosomal RNA small subunit methyltransferase H</fullName>
        <ecNumber evidence="6">2.1.1.199</ecNumber>
    </recommendedName>
    <alternativeName>
        <fullName evidence="6">16S rRNA m(4)C1402 methyltransferase</fullName>
    </alternativeName>
    <alternativeName>
        <fullName evidence="6">rRNA (cytosine-N(4)-)-methyltransferase RsmH</fullName>
    </alternativeName>
</protein>
<dbReference type="SUPFAM" id="SSF81799">
    <property type="entry name" value="Putative methyltransferase TM0872, insert domain"/>
    <property type="match status" value="1"/>
</dbReference>
<feature type="binding site" evidence="6">
    <location>
        <position position="58"/>
    </location>
    <ligand>
        <name>S-adenosyl-L-methionine</name>
        <dbReference type="ChEBI" id="CHEBI:59789"/>
    </ligand>
</feature>
<gene>
    <name evidence="6 7" type="primary">rsmH</name>
    <name evidence="7" type="ORF">QJV27_05035</name>
</gene>
<dbReference type="SUPFAM" id="SSF53335">
    <property type="entry name" value="S-adenosyl-L-methionine-dependent methyltransferases"/>
    <property type="match status" value="1"/>
</dbReference>
<evidence type="ECO:0000256" key="2">
    <source>
        <dbReference type="ARBA" id="ARBA00022552"/>
    </source>
</evidence>
<reference evidence="7" key="1">
    <citation type="submission" date="2023-05" db="EMBL/GenBank/DDBJ databases">
        <title>Whole genome sequence of Commensalibacter sp.</title>
        <authorList>
            <person name="Charoenyingcharoen P."/>
            <person name="Yukphan P."/>
        </authorList>
    </citation>
    <scope>NUCLEOTIDE SEQUENCE</scope>
    <source>
        <strain evidence="7">TBRC 16381</strain>
    </source>
</reference>
<evidence type="ECO:0000313" key="7">
    <source>
        <dbReference type="EMBL" id="MDI2090753.1"/>
    </source>
</evidence>
<name>A0ABT6Q193_9PROT</name>
<dbReference type="InterPro" id="IPR002903">
    <property type="entry name" value="RsmH"/>
</dbReference>
<comment type="catalytic activity">
    <reaction evidence="6">
        <text>cytidine(1402) in 16S rRNA + S-adenosyl-L-methionine = N(4)-methylcytidine(1402) in 16S rRNA + S-adenosyl-L-homocysteine + H(+)</text>
        <dbReference type="Rhea" id="RHEA:42928"/>
        <dbReference type="Rhea" id="RHEA-COMP:10286"/>
        <dbReference type="Rhea" id="RHEA-COMP:10287"/>
        <dbReference type="ChEBI" id="CHEBI:15378"/>
        <dbReference type="ChEBI" id="CHEBI:57856"/>
        <dbReference type="ChEBI" id="CHEBI:59789"/>
        <dbReference type="ChEBI" id="CHEBI:74506"/>
        <dbReference type="ChEBI" id="CHEBI:82748"/>
        <dbReference type="EC" id="2.1.1.199"/>
    </reaction>
</comment>
<dbReference type="PANTHER" id="PTHR11265:SF0">
    <property type="entry name" value="12S RRNA N4-METHYLCYTIDINE METHYLTRANSFERASE"/>
    <property type="match status" value="1"/>
</dbReference>
<dbReference type="RefSeq" id="WP_281447876.1">
    <property type="nucleotide sequence ID" value="NZ_JASBAO010000001.1"/>
</dbReference>
<feature type="binding site" evidence="6">
    <location>
        <position position="84"/>
    </location>
    <ligand>
        <name>S-adenosyl-L-methionine</name>
        <dbReference type="ChEBI" id="CHEBI:59789"/>
    </ligand>
</feature>
<keyword evidence="2 6" id="KW-0698">rRNA processing</keyword>
<keyword evidence="3 6" id="KW-0489">Methyltransferase</keyword>
<dbReference type="Gene3D" id="1.10.150.170">
    <property type="entry name" value="Putative methyltransferase TM0872, insert domain"/>
    <property type="match status" value="1"/>
</dbReference>
<keyword evidence="5 6" id="KW-0949">S-adenosyl-L-methionine</keyword>
<evidence type="ECO:0000313" key="8">
    <source>
        <dbReference type="Proteomes" id="UP001431634"/>
    </source>
</evidence>
<dbReference type="Pfam" id="PF01795">
    <property type="entry name" value="Methyltransf_5"/>
    <property type="match status" value="1"/>
</dbReference>